<keyword evidence="2" id="KW-0479">Metal-binding</keyword>
<feature type="domain" description="UmuC" evidence="3">
    <location>
        <begin position="5"/>
        <end position="211"/>
    </location>
</feature>
<protein>
    <recommendedName>
        <fullName evidence="2">DNA polymerase IV</fullName>
        <shortName evidence="2">Pol IV</shortName>
        <ecNumber evidence="2">2.7.7.7</ecNumber>
    </recommendedName>
</protein>
<comment type="subcellular location">
    <subcellularLocation>
        <location evidence="2">Cytoplasm</location>
    </subcellularLocation>
</comment>
<dbReference type="GO" id="GO:0005829">
    <property type="term" value="C:cytosol"/>
    <property type="evidence" value="ECO:0007669"/>
    <property type="project" value="TreeGrafter"/>
</dbReference>
<dbReference type="InterPro" id="IPR036775">
    <property type="entry name" value="DNA_pol_Y-fam_lit_finger_sf"/>
</dbReference>
<organism evidence="4 5">
    <name type="scientific">Candidatus Daviesbacteria bacterium GW2011_GWA1_42_6</name>
    <dbReference type="NCBI Taxonomy" id="1618420"/>
    <lineage>
        <taxon>Bacteria</taxon>
        <taxon>Candidatus Daviesiibacteriota</taxon>
    </lineage>
</organism>
<keyword evidence="2" id="KW-0548">Nucleotidyltransferase</keyword>
<comment type="similarity">
    <text evidence="1 2">Belongs to the DNA polymerase type-Y family.</text>
</comment>
<dbReference type="Gene3D" id="3.30.1490.100">
    <property type="entry name" value="DNA polymerase, Y-family, little finger domain"/>
    <property type="match status" value="1"/>
</dbReference>
<name>A0A0G1AUI9_9BACT</name>
<dbReference type="SUPFAM" id="SSF56672">
    <property type="entry name" value="DNA/RNA polymerases"/>
    <property type="match status" value="1"/>
</dbReference>
<dbReference type="CDD" id="cd03586">
    <property type="entry name" value="PolY_Pol_IV_kappa"/>
    <property type="match status" value="1"/>
</dbReference>
<dbReference type="InterPro" id="IPR043128">
    <property type="entry name" value="Rev_trsase/Diguanyl_cyclase"/>
</dbReference>
<dbReference type="Proteomes" id="UP000034135">
    <property type="component" value="Unassembled WGS sequence"/>
</dbReference>
<accession>A0A0G1AUI9</accession>
<feature type="binding site" evidence="2">
    <location>
        <position position="117"/>
    </location>
    <ligand>
        <name>Mg(2+)</name>
        <dbReference type="ChEBI" id="CHEBI:18420"/>
    </ligand>
</feature>
<sequence>MNHIILHIDFNSYFATVEQQANPRLRGKPIGVTGGPARNAFACEAGGDRLERTVLGAASIEAKRFGVKTGMNLWEAKKLCPDIILVPGDSDKYLSCTTKFINILKNYSPYLEVFSIDECFLEILRLPFDKLRVAQDDNFMHAISIALMIKNRIKQEIGEVVTCSVGISYNKLMAKLAGSLYKPDGLVVIADEEAARWILDRVELDEICGIGPRIKKRLFNLGVKDFKTLRLVPQECLLASFKSYGETLYNMARGIDYNPILPFYEREEVKSIGHRHTIDHDTSDPEEIKQILLKLSEMIAARLRSKKLLGKTVHCWFRYGISNPRGLIQGGSQSNLGGLDAFFGNGMQTTIKYTDDGLEIFQAAWRIFQNMWYKEKIRMVGASVSNLKPAKPVNLSLLPEENNKEIIYQALDCINNKFGNFTLQRATLLSSCPMQRKPNPFLSDRRFKL</sequence>
<dbReference type="GO" id="GO:0042276">
    <property type="term" value="P:error-prone translesion synthesis"/>
    <property type="evidence" value="ECO:0007669"/>
    <property type="project" value="TreeGrafter"/>
</dbReference>
<dbReference type="AlphaFoldDB" id="A0A0G1AUI9"/>
<dbReference type="InterPro" id="IPR043502">
    <property type="entry name" value="DNA/RNA_pol_sf"/>
</dbReference>
<keyword evidence="2" id="KW-0238">DNA-binding</keyword>
<evidence type="ECO:0000313" key="5">
    <source>
        <dbReference type="Proteomes" id="UP000034135"/>
    </source>
</evidence>
<feature type="active site" evidence="2">
    <location>
        <position position="118"/>
    </location>
</feature>
<feature type="binding site" evidence="2">
    <location>
        <position position="9"/>
    </location>
    <ligand>
        <name>Mg(2+)</name>
        <dbReference type="ChEBI" id="CHEBI:18420"/>
    </ligand>
</feature>
<keyword evidence="2" id="KW-0808">Transferase</keyword>
<dbReference type="HAMAP" id="MF_01113">
    <property type="entry name" value="DNApol_IV"/>
    <property type="match status" value="1"/>
</dbReference>
<evidence type="ECO:0000313" key="4">
    <source>
        <dbReference type="EMBL" id="KKS64609.1"/>
    </source>
</evidence>
<dbReference type="InterPro" id="IPR017961">
    <property type="entry name" value="DNA_pol_Y-fam_little_finger"/>
</dbReference>
<dbReference type="GO" id="GO:0003684">
    <property type="term" value="F:damaged DNA binding"/>
    <property type="evidence" value="ECO:0007669"/>
    <property type="project" value="InterPro"/>
</dbReference>
<dbReference type="GO" id="GO:0006281">
    <property type="term" value="P:DNA repair"/>
    <property type="evidence" value="ECO:0007669"/>
    <property type="project" value="UniProtKB-UniRule"/>
</dbReference>
<comment type="subunit">
    <text evidence="2">Monomer.</text>
</comment>
<dbReference type="Pfam" id="PF11799">
    <property type="entry name" value="IMS_C"/>
    <property type="match status" value="1"/>
</dbReference>
<dbReference type="EC" id="2.7.7.7" evidence="2"/>
<dbReference type="GO" id="GO:0006261">
    <property type="term" value="P:DNA-templated DNA replication"/>
    <property type="evidence" value="ECO:0007669"/>
    <property type="project" value="UniProtKB-UniRule"/>
</dbReference>
<dbReference type="GO" id="GO:0000287">
    <property type="term" value="F:magnesium ion binding"/>
    <property type="evidence" value="ECO:0007669"/>
    <property type="project" value="UniProtKB-UniRule"/>
</dbReference>
<dbReference type="InterPro" id="IPR050116">
    <property type="entry name" value="DNA_polymerase-Y"/>
</dbReference>
<keyword evidence="2" id="KW-0460">Magnesium</keyword>
<comment type="catalytic activity">
    <reaction evidence="2">
        <text>DNA(n) + a 2'-deoxyribonucleoside 5'-triphosphate = DNA(n+1) + diphosphate</text>
        <dbReference type="Rhea" id="RHEA:22508"/>
        <dbReference type="Rhea" id="RHEA-COMP:17339"/>
        <dbReference type="Rhea" id="RHEA-COMP:17340"/>
        <dbReference type="ChEBI" id="CHEBI:33019"/>
        <dbReference type="ChEBI" id="CHEBI:61560"/>
        <dbReference type="ChEBI" id="CHEBI:173112"/>
        <dbReference type="EC" id="2.7.7.7"/>
    </reaction>
</comment>
<dbReference type="InterPro" id="IPR022880">
    <property type="entry name" value="DNApol_IV"/>
</dbReference>
<dbReference type="SUPFAM" id="SSF100879">
    <property type="entry name" value="Lesion bypass DNA polymerase (Y-family), little finger domain"/>
    <property type="match status" value="1"/>
</dbReference>
<dbReference type="Gene3D" id="3.40.1170.60">
    <property type="match status" value="1"/>
</dbReference>
<gene>
    <name evidence="2" type="primary">dinB</name>
    <name evidence="4" type="ORF">UV33_C0022G0002</name>
</gene>
<dbReference type="Gene3D" id="3.30.70.270">
    <property type="match status" value="1"/>
</dbReference>
<dbReference type="PANTHER" id="PTHR11076:SF33">
    <property type="entry name" value="DNA POLYMERASE KAPPA"/>
    <property type="match status" value="1"/>
</dbReference>
<dbReference type="GO" id="GO:0003887">
    <property type="term" value="F:DNA-directed DNA polymerase activity"/>
    <property type="evidence" value="ECO:0007669"/>
    <property type="project" value="UniProtKB-UniRule"/>
</dbReference>
<reference evidence="4 5" key="1">
    <citation type="journal article" date="2015" name="Nature">
        <title>rRNA introns, odd ribosomes, and small enigmatic genomes across a large radiation of phyla.</title>
        <authorList>
            <person name="Brown C.T."/>
            <person name="Hug L.A."/>
            <person name="Thomas B.C."/>
            <person name="Sharon I."/>
            <person name="Castelle C.J."/>
            <person name="Singh A."/>
            <person name="Wilkins M.J."/>
            <person name="Williams K.H."/>
            <person name="Banfield J.F."/>
        </authorList>
    </citation>
    <scope>NUCLEOTIDE SEQUENCE [LARGE SCALE GENOMIC DNA]</scope>
</reference>
<comment type="function">
    <text evidence="2">Poorly processive, error-prone DNA polymerase involved in untargeted mutagenesis. Copies undamaged DNA at stalled replication forks, which arise in vivo from mismatched or misaligned primer ends. These misaligned primers can be extended by PolIV. Exhibits no 3'-5' exonuclease (proofreading) activity. May be involved in translesional synthesis, in conjunction with the beta clamp from PolIII.</text>
</comment>
<keyword evidence="2" id="KW-0235">DNA replication</keyword>
<proteinExistence type="inferred from homology"/>
<keyword evidence="2" id="KW-0239">DNA-directed DNA polymerase</keyword>
<dbReference type="Gene3D" id="1.10.150.20">
    <property type="entry name" value="5' to 3' exonuclease, C-terminal subdomain"/>
    <property type="match status" value="1"/>
</dbReference>
<evidence type="ECO:0000259" key="3">
    <source>
        <dbReference type="PROSITE" id="PS50173"/>
    </source>
</evidence>
<evidence type="ECO:0000256" key="2">
    <source>
        <dbReference type="HAMAP-Rule" id="MF_01113"/>
    </source>
</evidence>
<feature type="site" description="Substrate discrimination" evidence="2">
    <location>
        <position position="14"/>
    </location>
</feature>
<dbReference type="GO" id="GO:0009432">
    <property type="term" value="P:SOS response"/>
    <property type="evidence" value="ECO:0007669"/>
    <property type="project" value="TreeGrafter"/>
</dbReference>
<dbReference type="InterPro" id="IPR001126">
    <property type="entry name" value="UmuC"/>
</dbReference>
<comment type="cofactor">
    <cofactor evidence="2">
        <name>Mg(2+)</name>
        <dbReference type="ChEBI" id="CHEBI:18420"/>
    </cofactor>
    <text evidence="2">Binds 2 magnesium ions per subunit.</text>
</comment>
<dbReference type="EMBL" id="LCEB01000022">
    <property type="protein sequence ID" value="KKS64609.1"/>
    <property type="molecule type" value="Genomic_DNA"/>
</dbReference>
<keyword evidence="2" id="KW-0515">Mutator protein</keyword>
<dbReference type="Pfam" id="PF00817">
    <property type="entry name" value="IMS"/>
    <property type="match status" value="1"/>
</dbReference>
<dbReference type="PROSITE" id="PS50173">
    <property type="entry name" value="UMUC"/>
    <property type="match status" value="1"/>
</dbReference>
<dbReference type="PANTHER" id="PTHR11076">
    <property type="entry name" value="DNA REPAIR POLYMERASE UMUC / TRANSFERASE FAMILY MEMBER"/>
    <property type="match status" value="1"/>
</dbReference>
<keyword evidence="2" id="KW-0234">DNA repair</keyword>
<keyword evidence="2" id="KW-0963">Cytoplasm</keyword>
<keyword evidence="2" id="KW-0227">DNA damage</keyword>
<evidence type="ECO:0000256" key="1">
    <source>
        <dbReference type="ARBA" id="ARBA00010945"/>
    </source>
</evidence>
<comment type="caution">
    <text evidence="4">The sequence shown here is derived from an EMBL/GenBank/DDBJ whole genome shotgun (WGS) entry which is preliminary data.</text>
</comment>